<reference evidence="2" key="2">
    <citation type="journal article" date="2015" name="Data Brief">
        <title>Shoot transcriptome of the giant reed, Arundo donax.</title>
        <authorList>
            <person name="Barrero R.A."/>
            <person name="Guerrero F.D."/>
            <person name="Moolhuijzen P."/>
            <person name="Goolsby J.A."/>
            <person name="Tidwell J."/>
            <person name="Bellgard S.E."/>
            <person name="Bellgard M.I."/>
        </authorList>
    </citation>
    <scope>NUCLEOTIDE SEQUENCE</scope>
    <source>
        <tissue evidence="2">Shoot tissue taken approximately 20 cm above the soil surface</tissue>
    </source>
</reference>
<feature type="region of interest" description="Disordered" evidence="1">
    <location>
        <begin position="1"/>
        <end position="35"/>
    </location>
</feature>
<accession>A0A0A9EM43</accession>
<dbReference type="EMBL" id="GBRH01196066">
    <property type="protein sequence ID" value="JAE01830.1"/>
    <property type="molecule type" value="Transcribed_RNA"/>
</dbReference>
<evidence type="ECO:0000256" key="1">
    <source>
        <dbReference type="SAM" id="MobiDB-lite"/>
    </source>
</evidence>
<dbReference type="AlphaFoldDB" id="A0A0A9EM43"/>
<sequence>MVLVADDGGARVAEDPVEEEEVVAEHDHQPAGDQHQVQGPLLQLHPPLLPLFLCSSLARYGLSLVSRISMLFLCVLERT</sequence>
<reference evidence="2" key="1">
    <citation type="submission" date="2014-09" db="EMBL/GenBank/DDBJ databases">
        <authorList>
            <person name="Magalhaes I.L.F."/>
            <person name="Oliveira U."/>
            <person name="Santos F.R."/>
            <person name="Vidigal T.H.D.A."/>
            <person name="Brescovit A.D."/>
            <person name="Santos A.J."/>
        </authorList>
    </citation>
    <scope>NUCLEOTIDE SEQUENCE</scope>
    <source>
        <tissue evidence="2">Shoot tissue taken approximately 20 cm above the soil surface</tissue>
    </source>
</reference>
<evidence type="ECO:0000313" key="2">
    <source>
        <dbReference type="EMBL" id="JAE01830.1"/>
    </source>
</evidence>
<protein>
    <submittedName>
        <fullName evidence="2">Uncharacterized protein</fullName>
    </submittedName>
</protein>
<proteinExistence type="predicted"/>
<organism evidence="2">
    <name type="scientific">Arundo donax</name>
    <name type="common">Giant reed</name>
    <name type="synonym">Donax arundinaceus</name>
    <dbReference type="NCBI Taxonomy" id="35708"/>
    <lineage>
        <taxon>Eukaryota</taxon>
        <taxon>Viridiplantae</taxon>
        <taxon>Streptophyta</taxon>
        <taxon>Embryophyta</taxon>
        <taxon>Tracheophyta</taxon>
        <taxon>Spermatophyta</taxon>
        <taxon>Magnoliopsida</taxon>
        <taxon>Liliopsida</taxon>
        <taxon>Poales</taxon>
        <taxon>Poaceae</taxon>
        <taxon>PACMAD clade</taxon>
        <taxon>Arundinoideae</taxon>
        <taxon>Arundineae</taxon>
        <taxon>Arundo</taxon>
    </lineage>
</organism>
<name>A0A0A9EM43_ARUDO</name>